<reference evidence="2" key="1">
    <citation type="submission" date="2018-03" db="EMBL/GenBank/DDBJ databases">
        <authorList>
            <person name="Nunes O.C."/>
            <person name="Lopes A.R."/>
            <person name="Froufe H."/>
            <person name="Munoz-Merida A."/>
            <person name="Barroso C."/>
            <person name="Egas C."/>
        </authorList>
    </citation>
    <scope>NUCLEOTIDE SEQUENCE</scope>
    <source>
        <strain evidence="2">ON4</strain>
    </source>
</reference>
<dbReference type="PANTHER" id="PTHR21666">
    <property type="entry name" value="PEPTIDASE-RELATED"/>
    <property type="match status" value="1"/>
</dbReference>
<dbReference type="Proteomes" id="UP001170379">
    <property type="component" value="Unassembled WGS sequence"/>
</dbReference>
<dbReference type="EMBL" id="PXVD01000058">
    <property type="protein sequence ID" value="MDJ1372796.1"/>
    <property type="molecule type" value="Genomic_DNA"/>
</dbReference>
<dbReference type="Gene3D" id="2.70.70.10">
    <property type="entry name" value="Glucose Permease (Domain IIA)"/>
    <property type="match status" value="1"/>
</dbReference>
<name>A0ABT7CES6_9MICO</name>
<accession>A0ABT7CES6</accession>
<evidence type="ECO:0000313" key="3">
    <source>
        <dbReference type="Proteomes" id="UP001170379"/>
    </source>
</evidence>
<dbReference type="RefSeq" id="WP_106486767.1">
    <property type="nucleotide sequence ID" value="NZ_CP028426.1"/>
</dbReference>
<protein>
    <recommendedName>
        <fullName evidence="1">M23ase beta-sheet core domain-containing protein</fullName>
    </recommendedName>
</protein>
<dbReference type="InterPro" id="IPR050570">
    <property type="entry name" value="Cell_wall_metabolism_enzyme"/>
</dbReference>
<reference evidence="2" key="2">
    <citation type="journal article" date="2022" name="Sci. Rep.">
        <title>In silico prediction of the enzymes involved in the degradation of the herbicide molinate by Gulosibacter molinativorax ON4T.</title>
        <authorList>
            <person name="Lopes A.R."/>
            <person name="Bunin E."/>
            <person name="Viana A.T."/>
            <person name="Froufe H."/>
            <person name="Munoz-Merida A."/>
            <person name="Pinho D."/>
            <person name="Figueiredo J."/>
            <person name="Barroso C."/>
            <person name="Vaz-Moreira I."/>
            <person name="Bellanger X."/>
            <person name="Egas C."/>
            <person name="Nunes O.C."/>
        </authorList>
    </citation>
    <scope>NUCLEOTIDE SEQUENCE</scope>
    <source>
        <strain evidence="2">ON4</strain>
    </source>
</reference>
<dbReference type="InterPro" id="IPR016047">
    <property type="entry name" value="M23ase_b-sheet_dom"/>
</dbReference>
<gene>
    <name evidence="2" type="ORF">C7K25_15790</name>
</gene>
<dbReference type="PANTHER" id="PTHR21666:SF270">
    <property type="entry name" value="MUREIN HYDROLASE ACTIVATOR ENVC"/>
    <property type="match status" value="1"/>
</dbReference>
<feature type="domain" description="M23ase beta-sheet core" evidence="1">
    <location>
        <begin position="248"/>
        <end position="344"/>
    </location>
</feature>
<evidence type="ECO:0000313" key="2">
    <source>
        <dbReference type="EMBL" id="MDJ1372796.1"/>
    </source>
</evidence>
<organism evidence="2 3">
    <name type="scientific">Gulosibacter molinativorax</name>
    <dbReference type="NCBI Taxonomy" id="256821"/>
    <lineage>
        <taxon>Bacteria</taxon>
        <taxon>Bacillati</taxon>
        <taxon>Actinomycetota</taxon>
        <taxon>Actinomycetes</taxon>
        <taxon>Micrococcales</taxon>
        <taxon>Microbacteriaceae</taxon>
        <taxon>Gulosibacter</taxon>
    </lineage>
</organism>
<dbReference type="SUPFAM" id="SSF51261">
    <property type="entry name" value="Duplicated hybrid motif"/>
    <property type="match status" value="1"/>
</dbReference>
<proteinExistence type="predicted"/>
<sequence length="349" mass="35827">MARWRNLKDPAIPDTNRRVRDLEAGSPIGFSSVERGGLRIASDQGLLIEGQGLVTGLFDVTGTLSGSGTLDWSGTSKFTGQTNVVGPLDVSGLSDFTGNMGISGDMDVSGDADFTGAVHARSFVVEGSDSYVQMGESGFALMNGSLSGGGATFAITLNKNGVSFNEGTIKMGALELAASANNYHVLVLNEADNKVYLGPTVGGIGTGPGPINPGDPEATGLITPFPWSTVTSEFGPRESPGGIGSTDHLGIDYGWYPAVNGAPIPASGAGTVDFAGWAGGYGNAVQIDHGDGIKTYYAHQSSIIVSAGQTVNQGQTIGYIGSTGNSTGPHLHFEVIVNGVPQNPRNWVT</sequence>
<dbReference type="Pfam" id="PF01551">
    <property type="entry name" value="Peptidase_M23"/>
    <property type="match status" value="1"/>
</dbReference>
<keyword evidence="3" id="KW-1185">Reference proteome</keyword>
<dbReference type="InterPro" id="IPR011055">
    <property type="entry name" value="Dup_hybrid_motif"/>
</dbReference>
<dbReference type="CDD" id="cd12797">
    <property type="entry name" value="M23_peptidase"/>
    <property type="match status" value="1"/>
</dbReference>
<evidence type="ECO:0000259" key="1">
    <source>
        <dbReference type="Pfam" id="PF01551"/>
    </source>
</evidence>
<comment type="caution">
    <text evidence="2">The sequence shown here is derived from an EMBL/GenBank/DDBJ whole genome shotgun (WGS) entry which is preliminary data.</text>
</comment>